<evidence type="ECO:0000313" key="1">
    <source>
        <dbReference type="EMBL" id="KAJ9093004.1"/>
    </source>
</evidence>
<reference evidence="1" key="1">
    <citation type="submission" date="2023-04" db="EMBL/GenBank/DDBJ databases">
        <title>Draft Genome sequencing of Naganishia species isolated from polar environments using Oxford Nanopore Technology.</title>
        <authorList>
            <person name="Leo P."/>
            <person name="Venkateswaran K."/>
        </authorList>
    </citation>
    <scope>NUCLEOTIDE SEQUENCE</scope>
    <source>
        <strain evidence="1">MNA-CCFEE 5261</strain>
    </source>
</reference>
<gene>
    <name evidence="1" type="ORF">QFC19_008499</name>
</gene>
<comment type="caution">
    <text evidence="1">The sequence shown here is derived from an EMBL/GenBank/DDBJ whole genome shotgun (WGS) entry which is preliminary data.</text>
</comment>
<organism evidence="1 2">
    <name type="scientific">Naganishia cerealis</name>
    <dbReference type="NCBI Taxonomy" id="610337"/>
    <lineage>
        <taxon>Eukaryota</taxon>
        <taxon>Fungi</taxon>
        <taxon>Dikarya</taxon>
        <taxon>Basidiomycota</taxon>
        <taxon>Agaricomycotina</taxon>
        <taxon>Tremellomycetes</taxon>
        <taxon>Filobasidiales</taxon>
        <taxon>Filobasidiaceae</taxon>
        <taxon>Naganishia</taxon>
    </lineage>
</organism>
<dbReference type="Proteomes" id="UP001241377">
    <property type="component" value="Unassembled WGS sequence"/>
</dbReference>
<sequence>MLNRRPLVSSRICYGSWKPLKAIRYKVTDSKHEKAEDLSDALRHTSKLRVTNKEFATLVADLDTSKGTNKNSDGTANSAKHRSLKRSSRDTDVSMSLRSKTNLRLLKGFLNGKSTDNEAEDTHGRPVSISDVKLRAKPKSIRGITAGKSPVVQSKTLDNSTIPRLQHNLDRALFSPGVHFLQDPRTRVYNFTPYLKNIIKYTDFNFEAIGSFVTVSKDATLLQAANEHGKQFYSSTSSMTSALIQFYFLLNNYDPASGARFPFPKFTGASARLPASLIIQPKGKNPENGQTVYAVESDKSADTEILLSAMGHCLEALLTTEEKQFEQYKVSSLETPAPTPNTYNYATYGDFLMRSQLDCYDERLPGNGTFDLKTRAVCAIRYDSGNPHLENNQYQIWKLKGQFESFEREYNDLIRTGALLKYGFQARIGQMDGIYVAYHNINSFFGFQYIPLDEIDRVFYSYEKGTPKSINVKKLEDLHDDLPSFVAETQFKMSLDVWTNMLKTIIDDLKAEHGETAFRLVLKTMRRVGLLRHRMQVMAVPLSTEQVSTLQQFPKSFKTSFREDIDPQERHANLRDHSSKLDAFNEETAKAGVLSYYIYVENLFGPNKISIKDPHGYPRNKSQPWLLSYTIKRVDKGPERYLELLRVATKLLTNNEPQPTPEPTDEEAEINIVDPTDLMKAYLAIGAARATKWEPKDEARVVYNPK</sequence>
<evidence type="ECO:0000313" key="2">
    <source>
        <dbReference type="Proteomes" id="UP001241377"/>
    </source>
</evidence>
<name>A0ACC2V1D2_9TREE</name>
<proteinExistence type="predicted"/>
<protein>
    <submittedName>
        <fullName evidence="1">Uncharacterized protein</fullName>
    </submittedName>
</protein>
<dbReference type="EMBL" id="JASBWR010000128">
    <property type="protein sequence ID" value="KAJ9093004.1"/>
    <property type="molecule type" value="Genomic_DNA"/>
</dbReference>
<accession>A0ACC2V1D2</accession>
<keyword evidence="2" id="KW-1185">Reference proteome</keyword>